<dbReference type="RefSeq" id="WP_146203206.1">
    <property type="nucleotide sequence ID" value="NZ_QGHA01000017.1"/>
</dbReference>
<gene>
    <name evidence="1" type="ORF">LX99_04809</name>
</gene>
<protein>
    <submittedName>
        <fullName evidence="1">Uncharacterized protein</fullName>
    </submittedName>
</protein>
<dbReference type="EMBL" id="QGHA01000017">
    <property type="protein sequence ID" value="PWK68285.1"/>
    <property type="molecule type" value="Genomic_DNA"/>
</dbReference>
<comment type="caution">
    <text evidence="1">The sequence shown here is derived from an EMBL/GenBank/DDBJ whole genome shotgun (WGS) entry which is preliminary data.</text>
</comment>
<dbReference type="AlphaFoldDB" id="A0A316GXF2"/>
<evidence type="ECO:0000313" key="2">
    <source>
        <dbReference type="Proteomes" id="UP000245678"/>
    </source>
</evidence>
<reference evidence="1 2" key="1">
    <citation type="submission" date="2018-05" db="EMBL/GenBank/DDBJ databases">
        <title>Genomic Encyclopedia of Archaeal and Bacterial Type Strains, Phase II (KMG-II): from individual species to whole genera.</title>
        <authorList>
            <person name="Goeker M."/>
        </authorList>
    </citation>
    <scope>NUCLEOTIDE SEQUENCE [LARGE SCALE GENOMIC DNA]</scope>
    <source>
        <strain evidence="1 2">DSM 19975</strain>
    </source>
</reference>
<dbReference type="Proteomes" id="UP000245678">
    <property type="component" value="Unassembled WGS sequence"/>
</dbReference>
<keyword evidence="2" id="KW-1185">Reference proteome</keyword>
<accession>A0A316GXF2</accession>
<proteinExistence type="predicted"/>
<sequence>MSTKVLTLLEMPDRRLVSGLPVLVITGDAGRALYTLLYVEGNYRPVLGGSSHGSVERIEPEFTRRAEIGLLSWVFFIERLDIGSVDGLRWRAEDKANEK</sequence>
<evidence type="ECO:0000313" key="1">
    <source>
        <dbReference type="EMBL" id="PWK68285.1"/>
    </source>
</evidence>
<name>A0A316GXF2_9SPHI</name>
<organism evidence="1 2">
    <name type="scientific">Mucilaginibacter oryzae</name>
    <dbReference type="NCBI Taxonomy" id="468058"/>
    <lineage>
        <taxon>Bacteria</taxon>
        <taxon>Pseudomonadati</taxon>
        <taxon>Bacteroidota</taxon>
        <taxon>Sphingobacteriia</taxon>
        <taxon>Sphingobacteriales</taxon>
        <taxon>Sphingobacteriaceae</taxon>
        <taxon>Mucilaginibacter</taxon>
    </lineage>
</organism>